<comment type="caution">
    <text evidence="2">The sequence shown here is derived from an EMBL/GenBank/DDBJ whole genome shotgun (WGS) entry which is preliminary data.</text>
</comment>
<dbReference type="Proteomes" id="UP000593577">
    <property type="component" value="Unassembled WGS sequence"/>
</dbReference>
<dbReference type="GO" id="GO:0003676">
    <property type="term" value="F:nucleic acid binding"/>
    <property type="evidence" value="ECO:0007669"/>
    <property type="project" value="InterPro"/>
</dbReference>
<evidence type="ECO:0000313" key="2">
    <source>
        <dbReference type="EMBL" id="MBA0678134.1"/>
    </source>
</evidence>
<sequence>VAWIPGAENYRSSDTISDNRITKFRSTSRLIARDNSGEVLVSKSSLERKVASSFTTETYAYSEMVRLGISMGVDLVEIEGDVLTVINQCQTNVVDKSEIGAYIRDIQDYKDVFKASDSSIFQDWQTRQPT</sequence>
<protein>
    <recommendedName>
        <fullName evidence="1">RNase H type-1 domain-containing protein</fullName>
    </recommendedName>
</protein>
<accession>A0A7J8WTZ1</accession>
<name>A0A7J8WTZ1_GOSAI</name>
<proteinExistence type="predicted"/>
<evidence type="ECO:0000259" key="1">
    <source>
        <dbReference type="Pfam" id="PF13456"/>
    </source>
</evidence>
<feature type="domain" description="RNase H type-1" evidence="1">
    <location>
        <begin position="25"/>
        <end position="114"/>
    </location>
</feature>
<dbReference type="EMBL" id="JABFAA010000003">
    <property type="protein sequence ID" value="MBA0678134.1"/>
    <property type="molecule type" value="Genomic_DNA"/>
</dbReference>
<feature type="non-terminal residue" evidence="2">
    <location>
        <position position="130"/>
    </location>
</feature>
<organism evidence="2 3">
    <name type="scientific">Gossypium aridum</name>
    <name type="common">American cotton</name>
    <name type="synonym">Erioxylum aridum</name>
    <dbReference type="NCBI Taxonomy" id="34290"/>
    <lineage>
        <taxon>Eukaryota</taxon>
        <taxon>Viridiplantae</taxon>
        <taxon>Streptophyta</taxon>
        <taxon>Embryophyta</taxon>
        <taxon>Tracheophyta</taxon>
        <taxon>Spermatophyta</taxon>
        <taxon>Magnoliopsida</taxon>
        <taxon>eudicotyledons</taxon>
        <taxon>Gunneridae</taxon>
        <taxon>Pentapetalae</taxon>
        <taxon>rosids</taxon>
        <taxon>malvids</taxon>
        <taxon>Malvales</taxon>
        <taxon>Malvaceae</taxon>
        <taxon>Malvoideae</taxon>
        <taxon>Gossypium</taxon>
    </lineage>
</organism>
<reference evidence="2 3" key="1">
    <citation type="journal article" date="2019" name="Genome Biol. Evol.">
        <title>Insights into the evolution of the New World diploid cottons (Gossypium, subgenus Houzingenia) based on genome sequencing.</title>
        <authorList>
            <person name="Grover C.E."/>
            <person name="Arick M.A. 2nd"/>
            <person name="Thrash A."/>
            <person name="Conover J.L."/>
            <person name="Sanders W.S."/>
            <person name="Peterson D.G."/>
            <person name="Frelichowski J.E."/>
            <person name="Scheffler J.A."/>
            <person name="Scheffler B.E."/>
            <person name="Wendel J.F."/>
        </authorList>
    </citation>
    <scope>NUCLEOTIDE SEQUENCE [LARGE SCALE GENOMIC DNA]</scope>
    <source>
        <strain evidence="2">185</strain>
        <tissue evidence="2">Leaf</tissue>
    </source>
</reference>
<dbReference type="GO" id="GO:0004523">
    <property type="term" value="F:RNA-DNA hybrid ribonuclease activity"/>
    <property type="evidence" value="ECO:0007669"/>
    <property type="project" value="InterPro"/>
</dbReference>
<dbReference type="AlphaFoldDB" id="A0A7J8WTZ1"/>
<dbReference type="InterPro" id="IPR002156">
    <property type="entry name" value="RNaseH_domain"/>
</dbReference>
<gene>
    <name evidence="2" type="ORF">Goari_019496</name>
</gene>
<dbReference type="Pfam" id="PF13456">
    <property type="entry name" value="RVT_3"/>
    <property type="match status" value="1"/>
</dbReference>
<keyword evidence="3" id="KW-1185">Reference proteome</keyword>
<evidence type="ECO:0000313" key="3">
    <source>
        <dbReference type="Proteomes" id="UP000593577"/>
    </source>
</evidence>